<feature type="transmembrane region" description="Helical" evidence="7">
    <location>
        <begin position="154"/>
        <end position="175"/>
    </location>
</feature>
<dbReference type="Pfam" id="PF01758">
    <property type="entry name" value="SBF"/>
    <property type="match status" value="1"/>
</dbReference>
<feature type="region of interest" description="Disordered" evidence="6">
    <location>
        <begin position="435"/>
        <end position="455"/>
    </location>
</feature>
<evidence type="ECO:0000256" key="3">
    <source>
        <dbReference type="ARBA" id="ARBA00022692"/>
    </source>
</evidence>
<accession>A0A7S1C179</accession>
<evidence type="ECO:0000256" key="4">
    <source>
        <dbReference type="ARBA" id="ARBA00022989"/>
    </source>
</evidence>
<dbReference type="PANTHER" id="PTHR10361">
    <property type="entry name" value="SODIUM-BILE ACID COTRANSPORTER"/>
    <property type="match status" value="1"/>
</dbReference>
<evidence type="ECO:0000256" key="1">
    <source>
        <dbReference type="ARBA" id="ARBA00004141"/>
    </source>
</evidence>
<gene>
    <name evidence="8" type="ORF">CHYS00102_LOCUS30251</name>
</gene>
<feature type="transmembrane region" description="Helical" evidence="7">
    <location>
        <begin position="187"/>
        <end position="206"/>
    </location>
</feature>
<feature type="compositionally biased region" description="Basic and acidic residues" evidence="6">
    <location>
        <begin position="606"/>
        <end position="622"/>
    </location>
</feature>
<name>A0A7S1C179_9STRA</name>
<feature type="region of interest" description="Disordered" evidence="6">
    <location>
        <begin position="578"/>
        <end position="645"/>
    </location>
</feature>
<comment type="similarity">
    <text evidence="2">Belongs to the bile acid:sodium symporter (BASS) (TC 2.A.28) family.</text>
</comment>
<evidence type="ECO:0000256" key="6">
    <source>
        <dbReference type="SAM" id="MobiDB-lite"/>
    </source>
</evidence>
<dbReference type="GO" id="GO:0016020">
    <property type="term" value="C:membrane"/>
    <property type="evidence" value="ECO:0007669"/>
    <property type="project" value="UniProtKB-SubCell"/>
</dbReference>
<keyword evidence="5 7" id="KW-0472">Membrane</keyword>
<feature type="transmembrane region" description="Helical" evidence="7">
    <location>
        <begin position="110"/>
        <end position="134"/>
    </location>
</feature>
<comment type="subcellular location">
    <subcellularLocation>
        <location evidence="1">Membrane</location>
        <topology evidence="1">Multi-pass membrane protein</topology>
    </subcellularLocation>
</comment>
<dbReference type="InterPro" id="IPR038770">
    <property type="entry name" value="Na+/solute_symporter_sf"/>
</dbReference>
<dbReference type="InterPro" id="IPR002657">
    <property type="entry name" value="BilAc:Na_symport/Acr3"/>
</dbReference>
<dbReference type="PANTHER" id="PTHR10361:SF28">
    <property type="entry name" value="P3 PROTEIN-RELATED"/>
    <property type="match status" value="1"/>
</dbReference>
<feature type="transmembrane region" description="Helical" evidence="7">
    <location>
        <begin position="54"/>
        <end position="77"/>
    </location>
</feature>
<evidence type="ECO:0000256" key="2">
    <source>
        <dbReference type="ARBA" id="ARBA00006528"/>
    </source>
</evidence>
<reference evidence="8" key="1">
    <citation type="submission" date="2021-01" db="EMBL/GenBank/DDBJ databases">
        <authorList>
            <person name="Corre E."/>
            <person name="Pelletier E."/>
            <person name="Niang G."/>
            <person name="Scheremetjew M."/>
            <person name="Finn R."/>
            <person name="Kale V."/>
            <person name="Holt S."/>
            <person name="Cochrane G."/>
            <person name="Meng A."/>
            <person name="Brown T."/>
            <person name="Cohen L."/>
        </authorList>
    </citation>
    <scope>NUCLEOTIDE SEQUENCE</scope>
    <source>
        <strain evidence="8">308</strain>
    </source>
</reference>
<dbReference type="InterPro" id="IPR004710">
    <property type="entry name" value="Bilac:Na_transpt"/>
</dbReference>
<dbReference type="EMBL" id="HBFR01041413">
    <property type="protein sequence ID" value="CAD8903032.1"/>
    <property type="molecule type" value="Transcribed_RNA"/>
</dbReference>
<feature type="transmembrane region" description="Helical" evidence="7">
    <location>
        <begin position="230"/>
        <end position="251"/>
    </location>
</feature>
<protein>
    <submittedName>
        <fullName evidence="8">Uncharacterized protein</fullName>
    </submittedName>
</protein>
<keyword evidence="3 7" id="KW-0812">Transmembrane</keyword>
<organism evidence="8">
    <name type="scientific">Corethron hystrix</name>
    <dbReference type="NCBI Taxonomy" id="216773"/>
    <lineage>
        <taxon>Eukaryota</taxon>
        <taxon>Sar</taxon>
        <taxon>Stramenopiles</taxon>
        <taxon>Ochrophyta</taxon>
        <taxon>Bacillariophyta</taxon>
        <taxon>Coscinodiscophyceae</taxon>
        <taxon>Corethrophycidae</taxon>
        <taxon>Corethrales</taxon>
        <taxon>Corethraceae</taxon>
        <taxon>Corethron</taxon>
    </lineage>
</organism>
<feature type="transmembrane region" description="Helical" evidence="7">
    <location>
        <begin position="291"/>
        <end position="313"/>
    </location>
</feature>
<sequence>MTTETEALHVHEMEGSGGLLLKISTNILLFALVFGMSATVEIHSFACQLKNRAGIFTGVFLQFFLLPFVGFCVVQALKLDAVFGVTLLVVTSSPGGSFSNWFCSTFNADLALSVTMTAISNFLAVAFLPLNLYFYSKAAYNDSEKSPKVDLGSMAISLSITISAIVLGLLCSAKVHSFPFNRIMNKMGTIAGVTLLLVTVFASSFGGDDEPTESEDNDGANGLLNQDWKFYIGVAMPVFLGLIFSNFISLLMKLLDPERVTVSIECCYQNTGIATTVAIGMFDEKNKPKALLVPLYYSIINAIILSIYCISAWKVGWTKAPPNEKFCTIISESYEVILSEEVEMEAIEVILGIRTQRSPNNADATANETHVGEKRGGELIVYYPDISPPKRLRRLDSMTDVEHGLEIIPYSNNTIMEAWYGGSKELSRGLHARVREGHTHRRVPSTPEDKPGPDVFFNASTYVSIELSEQHRKDKSVPKILYSRVLGDVDEHEAYVDLDENDENGGADLPSDATERCPPDTHDAKSENDQSHDSTRSEASKSLPQHEIMYISSASASASASDGEKTFFTANLEECPSDIAHTSGTEFGSSESEESGKEVLYNIRHTSNESREKPEPEGEHGVIKSNLSNSDDNDDSNSQECKKKG</sequence>
<evidence type="ECO:0000313" key="8">
    <source>
        <dbReference type="EMBL" id="CAD8903032.1"/>
    </source>
</evidence>
<evidence type="ECO:0000256" key="5">
    <source>
        <dbReference type="ARBA" id="ARBA00023136"/>
    </source>
</evidence>
<feature type="region of interest" description="Disordered" evidence="6">
    <location>
        <begin position="495"/>
        <end position="544"/>
    </location>
</feature>
<dbReference type="Gene3D" id="1.20.1530.20">
    <property type="match status" value="1"/>
</dbReference>
<feature type="transmembrane region" description="Helical" evidence="7">
    <location>
        <begin position="20"/>
        <end position="42"/>
    </location>
</feature>
<feature type="compositionally biased region" description="Basic and acidic residues" evidence="6">
    <location>
        <begin position="513"/>
        <end position="539"/>
    </location>
</feature>
<dbReference type="AlphaFoldDB" id="A0A7S1C179"/>
<proteinExistence type="inferred from homology"/>
<evidence type="ECO:0000256" key="7">
    <source>
        <dbReference type="SAM" id="Phobius"/>
    </source>
</evidence>
<keyword evidence="4 7" id="KW-1133">Transmembrane helix</keyword>
<feature type="transmembrane region" description="Helical" evidence="7">
    <location>
        <begin position="83"/>
        <end position="103"/>
    </location>
</feature>
<feature type="compositionally biased region" description="Acidic residues" evidence="6">
    <location>
        <begin position="496"/>
        <end position="505"/>
    </location>
</feature>